<dbReference type="Proteomes" id="UP000070544">
    <property type="component" value="Unassembled WGS sequence"/>
</dbReference>
<dbReference type="AlphaFoldDB" id="A0A139A902"/>
<keyword evidence="3" id="KW-1185">Reference proteome</keyword>
<gene>
    <name evidence="2" type="ORF">M427DRAFT_34208</name>
</gene>
<evidence type="ECO:0000256" key="1">
    <source>
        <dbReference type="SAM" id="MobiDB-lite"/>
    </source>
</evidence>
<evidence type="ECO:0000313" key="3">
    <source>
        <dbReference type="Proteomes" id="UP000070544"/>
    </source>
</evidence>
<proteinExistence type="predicted"/>
<accession>A0A139A902</accession>
<organism evidence="2 3">
    <name type="scientific">Gonapodya prolifera (strain JEL478)</name>
    <name type="common">Monoblepharis prolifera</name>
    <dbReference type="NCBI Taxonomy" id="1344416"/>
    <lineage>
        <taxon>Eukaryota</taxon>
        <taxon>Fungi</taxon>
        <taxon>Fungi incertae sedis</taxon>
        <taxon>Chytridiomycota</taxon>
        <taxon>Chytridiomycota incertae sedis</taxon>
        <taxon>Monoblepharidomycetes</taxon>
        <taxon>Monoblepharidales</taxon>
        <taxon>Gonapodyaceae</taxon>
        <taxon>Gonapodya</taxon>
    </lineage>
</organism>
<feature type="compositionally biased region" description="Low complexity" evidence="1">
    <location>
        <begin position="59"/>
        <end position="68"/>
    </location>
</feature>
<sequence length="85" mass="8562">MQNSPSAFANTPDESFQSPSTTQPAKEGELNAMGTAVGKKTSENPGTAQVPTAVERSTTDTGSTSGSGLANTVQGIKDALTTSSK</sequence>
<feature type="region of interest" description="Disordered" evidence="1">
    <location>
        <begin position="1"/>
        <end position="85"/>
    </location>
</feature>
<name>A0A139A902_GONPJ</name>
<reference evidence="2 3" key="1">
    <citation type="journal article" date="2015" name="Genome Biol. Evol.">
        <title>Phylogenomic analyses indicate that early fungi evolved digesting cell walls of algal ancestors of land plants.</title>
        <authorList>
            <person name="Chang Y."/>
            <person name="Wang S."/>
            <person name="Sekimoto S."/>
            <person name="Aerts A.L."/>
            <person name="Choi C."/>
            <person name="Clum A."/>
            <person name="LaButti K.M."/>
            <person name="Lindquist E.A."/>
            <person name="Yee Ngan C."/>
            <person name="Ohm R.A."/>
            <person name="Salamov A.A."/>
            <person name="Grigoriev I.V."/>
            <person name="Spatafora J.W."/>
            <person name="Berbee M.L."/>
        </authorList>
    </citation>
    <scope>NUCLEOTIDE SEQUENCE [LARGE SCALE GENOMIC DNA]</scope>
    <source>
        <strain evidence="2 3">JEL478</strain>
    </source>
</reference>
<protein>
    <submittedName>
        <fullName evidence="2">Uncharacterized protein</fullName>
    </submittedName>
</protein>
<dbReference type="EMBL" id="KQ965781">
    <property type="protein sequence ID" value="KXS13159.1"/>
    <property type="molecule type" value="Genomic_DNA"/>
</dbReference>
<feature type="compositionally biased region" description="Polar residues" evidence="1">
    <location>
        <begin position="69"/>
        <end position="85"/>
    </location>
</feature>
<evidence type="ECO:0000313" key="2">
    <source>
        <dbReference type="EMBL" id="KXS13159.1"/>
    </source>
</evidence>
<feature type="compositionally biased region" description="Polar residues" evidence="1">
    <location>
        <begin position="1"/>
        <end position="24"/>
    </location>
</feature>